<reference evidence="2" key="1">
    <citation type="submission" date="2017-02" db="UniProtKB">
        <authorList>
            <consortium name="WormBaseParasite"/>
        </authorList>
    </citation>
    <scope>IDENTIFICATION</scope>
</reference>
<dbReference type="AlphaFoldDB" id="A0A0M3I0D1"/>
<dbReference type="WBParaSite" id="ALUE_0000956701-mRNA-1">
    <property type="protein sequence ID" value="ALUE_0000956701-mRNA-1"/>
    <property type="gene ID" value="ALUE_0000956701"/>
</dbReference>
<dbReference type="Proteomes" id="UP000036681">
    <property type="component" value="Unplaced"/>
</dbReference>
<evidence type="ECO:0000313" key="1">
    <source>
        <dbReference type="Proteomes" id="UP000036681"/>
    </source>
</evidence>
<name>A0A0M3I0D1_ASCLU</name>
<sequence length="97" mass="11224">MTSRWNFPQMRMRTSFKTATEDVVREGEIVLNESTPISSATSSSSRHIVTSIENFSHYFRAVHFPVGSSKYIVEVGTNRSYANCFRFSFHWFSKCRA</sequence>
<protein>
    <submittedName>
        <fullName evidence="2">Ovule protein</fullName>
    </submittedName>
</protein>
<organism evidence="1 2">
    <name type="scientific">Ascaris lumbricoides</name>
    <name type="common">Giant roundworm</name>
    <dbReference type="NCBI Taxonomy" id="6252"/>
    <lineage>
        <taxon>Eukaryota</taxon>
        <taxon>Metazoa</taxon>
        <taxon>Ecdysozoa</taxon>
        <taxon>Nematoda</taxon>
        <taxon>Chromadorea</taxon>
        <taxon>Rhabditida</taxon>
        <taxon>Spirurina</taxon>
        <taxon>Ascaridomorpha</taxon>
        <taxon>Ascaridoidea</taxon>
        <taxon>Ascarididae</taxon>
        <taxon>Ascaris</taxon>
    </lineage>
</organism>
<evidence type="ECO:0000313" key="2">
    <source>
        <dbReference type="WBParaSite" id="ALUE_0000956701-mRNA-1"/>
    </source>
</evidence>
<keyword evidence="1" id="KW-1185">Reference proteome</keyword>
<accession>A0A0M3I0D1</accession>
<proteinExistence type="predicted"/>